<protein>
    <submittedName>
        <fullName evidence="1">Uncharacterized protein</fullName>
    </submittedName>
</protein>
<accession>A0A1H9U5W0</accession>
<evidence type="ECO:0000313" key="1">
    <source>
        <dbReference type="EMBL" id="SES04463.1"/>
    </source>
</evidence>
<proteinExistence type="predicted"/>
<dbReference type="Proteomes" id="UP000199028">
    <property type="component" value="Unassembled WGS sequence"/>
</dbReference>
<reference evidence="2" key="1">
    <citation type="submission" date="2016-10" db="EMBL/GenBank/DDBJ databases">
        <authorList>
            <person name="Varghese N."/>
            <person name="Submissions S."/>
        </authorList>
    </citation>
    <scope>NUCLEOTIDE SEQUENCE [LARGE SCALE GENOMIC DNA]</scope>
    <source>
        <strain evidence="2">CGMCC 4.578</strain>
    </source>
</reference>
<sequence length="55" mass="6310">MTAEHPHHGAPDEVDAQEIREAFGVRVARIRTELTSTWNKLSQNERDTDPRGRRA</sequence>
<organism evidence="1 2">
    <name type="scientific">Lentzea flaviverrucosa</name>
    <dbReference type="NCBI Taxonomy" id="200379"/>
    <lineage>
        <taxon>Bacteria</taxon>
        <taxon>Bacillati</taxon>
        <taxon>Actinomycetota</taxon>
        <taxon>Actinomycetes</taxon>
        <taxon>Pseudonocardiales</taxon>
        <taxon>Pseudonocardiaceae</taxon>
        <taxon>Lentzea</taxon>
    </lineage>
</organism>
<dbReference type="RefSeq" id="WP_170176181.1">
    <property type="nucleotide sequence ID" value="NZ_FOFT01000008.1"/>
</dbReference>
<dbReference type="AlphaFoldDB" id="A0A1H9U5W0"/>
<evidence type="ECO:0000313" key="2">
    <source>
        <dbReference type="Proteomes" id="UP000199028"/>
    </source>
</evidence>
<dbReference type="EMBL" id="FOFT01000008">
    <property type="protein sequence ID" value="SES04463.1"/>
    <property type="molecule type" value="Genomic_DNA"/>
</dbReference>
<keyword evidence="2" id="KW-1185">Reference proteome</keyword>
<gene>
    <name evidence="1" type="ORF">SAMN05216195_108308</name>
</gene>
<name>A0A1H9U5W0_9PSEU</name>